<dbReference type="AlphaFoldDB" id="A0A7C9UYR9"/>
<evidence type="ECO:0000313" key="2">
    <source>
        <dbReference type="EMBL" id="NFV81850.1"/>
    </source>
</evidence>
<keyword evidence="1" id="KW-1133">Transmembrane helix</keyword>
<name>A0A7C9UYR9_9PROT</name>
<dbReference type="RefSeq" id="WP_163682285.1">
    <property type="nucleotide sequence ID" value="NZ_JAAIYP010000044.1"/>
</dbReference>
<dbReference type="EMBL" id="JAAIYP010000044">
    <property type="protein sequence ID" value="NFV81850.1"/>
    <property type="molecule type" value="Genomic_DNA"/>
</dbReference>
<accession>A0A7C9UYR9</accession>
<comment type="caution">
    <text evidence="2">The sequence shown here is derived from an EMBL/GenBank/DDBJ whole genome shotgun (WGS) entry which is preliminary data.</text>
</comment>
<gene>
    <name evidence="2" type="ORF">G4223_17195</name>
</gene>
<dbReference type="Proteomes" id="UP000480684">
    <property type="component" value="Unassembled WGS sequence"/>
</dbReference>
<feature type="transmembrane region" description="Helical" evidence="1">
    <location>
        <begin position="12"/>
        <end position="29"/>
    </location>
</feature>
<sequence length="121" mass="13805">MSDALNMAAQWATIGAFIAATVSLAVIAFQANRYMSTRQADQRQREFENYHQLVRDLAQGGETVRIAAQKAIIYELRNYPRYADISIRILISLQDEWRADDKTRLLEEIDLTVADLKKVAT</sequence>
<evidence type="ECO:0000313" key="3">
    <source>
        <dbReference type="Proteomes" id="UP000480684"/>
    </source>
</evidence>
<keyword evidence="1" id="KW-0472">Membrane</keyword>
<reference evidence="2 3" key="1">
    <citation type="submission" date="2020-02" db="EMBL/GenBank/DDBJ databases">
        <authorList>
            <person name="Dziuba M."/>
            <person name="Kuznetsov B."/>
            <person name="Mardanov A."/>
            <person name="Ravin N."/>
            <person name="Grouzdev D."/>
        </authorList>
    </citation>
    <scope>NUCLEOTIDE SEQUENCE [LARGE SCALE GENOMIC DNA]</scope>
    <source>
        <strain evidence="2 3">SpK</strain>
    </source>
</reference>
<keyword evidence="1" id="KW-0812">Transmembrane</keyword>
<evidence type="ECO:0000256" key="1">
    <source>
        <dbReference type="SAM" id="Phobius"/>
    </source>
</evidence>
<proteinExistence type="predicted"/>
<protein>
    <submittedName>
        <fullName evidence="2">Uncharacterized protein</fullName>
    </submittedName>
</protein>
<keyword evidence="3" id="KW-1185">Reference proteome</keyword>
<organism evidence="2 3">
    <name type="scientific">Magnetospirillum aberrantis SpK</name>
    <dbReference type="NCBI Taxonomy" id="908842"/>
    <lineage>
        <taxon>Bacteria</taxon>
        <taxon>Pseudomonadati</taxon>
        <taxon>Pseudomonadota</taxon>
        <taxon>Alphaproteobacteria</taxon>
        <taxon>Rhodospirillales</taxon>
        <taxon>Rhodospirillaceae</taxon>
        <taxon>Magnetospirillum</taxon>
    </lineage>
</organism>